<dbReference type="EMBL" id="JACHDE010000001">
    <property type="protein sequence ID" value="MBB5398784.1"/>
    <property type="molecule type" value="Genomic_DNA"/>
</dbReference>
<dbReference type="InterPro" id="IPR011234">
    <property type="entry name" value="Fumarylacetoacetase-like_C"/>
</dbReference>
<comment type="caution">
    <text evidence="4">The sequence shown here is derived from an EMBL/GenBank/DDBJ whole genome shotgun (WGS) entry which is preliminary data.</text>
</comment>
<sequence length="400" mass="42271">MTFPLVLNATDTLPDDGFTGTLVGRVWLPPTGTAPGGPAVVVLRADGVFDISDVAPTMSSLLEHDDPVTTVRRAAGRWIGSLETMLAHAPANADDTHPHLLAPCDLQVIKAAGVTFAGSLIERVIEEQTKGDPAGAAQIRAKIQALVGDSLASIRPDSAEARELKALLIAQGMWSQYLEVGIGPDAEVFTKAPVLSALGTGTDIGLHPGSEWNNPEPEVVLAINSRGQVLGATLGNDVNLRDFEGRSALLLGKAKDNNGSTAIGPFLRLFDESFSMDHVRQAELGLRVEGKDGFVMVGTSSMNQITRDPLDLVAQTIGAIHQYPDGAVLFLGTLFAPVEDRDAPGAGFTHKEGDIVRISTPALGTLVNRVGRSDRIAPWRFGVRALITNLAQRGLLGKPL</sequence>
<name>A0A7W8L4B9_9BURK</name>
<dbReference type="Gene3D" id="3.90.850.10">
    <property type="entry name" value="Fumarylacetoacetase-like, C-terminal domain"/>
    <property type="match status" value="1"/>
</dbReference>
<evidence type="ECO:0000259" key="3">
    <source>
        <dbReference type="Pfam" id="PF01557"/>
    </source>
</evidence>
<dbReference type="SUPFAM" id="SSF56529">
    <property type="entry name" value="FAH"/>
    <property type="match status" value="1"/>
</dbReference>
<accession>A0A7W8L4B9</accession>
<gene>
    <name evidence="4" type="ORF">HDG41_000820</name>
</gene>
<dbReference type="GO" id="GO:0016787">
    <property type="term" value="F:hydrolase activity"/>
    <property type="evidence" value="ECO:0007669"/>
    <property type="project" value="UniProtKB-KW"/>
</dbReference>
<dbReference type="InterPro" id="IPR051121">
    <property type="entry name" value="FAH"/>
</dbReference>
<dbReference type="GO" id="GO:0044281">
    <property type="term" value="P:small molecule metabolic process"/>
    <property type="evidence" value="ECO:0007669"/>
    <property type="project" value="UniProtKB-ARBA"/>
</dbReference>
<dbReference type="AlphaFoldDB" id="A0A7W8L4B9"/>
<evidence type="ECO:0000313" key="5">
    <source>
        <dbReference type="Proteomes" id="UP000592820"/>
    </source>
</evidence>
<protein>
    <submittedName>
        <fullName evidence="4">Fumarylacetoacetate (FAA) hydrolase family protein</fullName>
    </submittedName>
</protein>
<dbReference type="Proteomes" id="UP000592820">
    <property type="component" value="Unassembled WGS sequence"/>
</dbReference>
<comment type="similarity">
    <text evidence="1">Belongs to the FAH family.</text>
</comment>
<keyword evidence="2" id="KW-0479">Metal-binding</keyword>
<dbReference type="GO" id="GO:0046872">
    <property type="term" value="F:metal ion binding"/>
    <property type="evidence" value="ECO:0007669"/>
    <property type="project" value="UniProtKB-KW"/>
</dbReference>
<reference evidence="4 5" key="1">
    <citation type="submission" date="2020-08" db="EMBL/GenBank/DDBJ databases">
        <title>Genomic Encyclopedia of Type Strains, Phase IV (KMG-V): Genome sequencing to study the core and pangenomes of soil and plant-associated prokaryotes.</title>
        <authorList>
            <person name="Whitman W."/>
        </authorList>
    </citation>
    <scope>NUCLEOTIDE SEQUENCE [LARGE SCALE GENOMIC DNA]</scope>
    <source>
        <strain evidence="4 5">JPY162</strain>
    </source>
</reference>
<evidence type="ECO:0000256" key="2">
    <source>
        <dbReference type="ARBA" id="ARBA00022723"/>
    </source>
</evidence>
<feature type="domain" description="Fumarylacetoacetase-like C-terminal" evidence="3">
    <location>
        <begin position="228"/>
        <end position="370"/>
    </location>
</feature>
<dbReference type="PANTHER" id="PTHR42796">
    <property type="entry name" value="FUMARYLACETOACETATE HYDROLASE DOMAIN-CONTAINING PROTEIN 2A-RELATED"/>
    <property type="match status" value="1"/>
</dbReference>
<keyword evidence="4" id="KW-0378">Hydrolase</keyword>
<evidence type="ECO:0000313" key="4">
    <source>
        <dbReference type="EMBL" id="MBB5398784.1"/>
    </source>
</evidence>
<dbReference type="RefSeq" id="WP_184225341.1">
    <property type="nucleotide sequence ID" value="NZ_JACHDE010000001.1"/>
</dbReference>
<evidence type="ECO:0000256" key="1">
    <source>
        <dbReference type="ARBA" id="ARBA00010211"/>
    </source>
</evidence>
<dbReference type="PANTHER" id="PTHR42796:SF7">
    <property type="entry name" value="2-DEHYDRO-3-DEOXY-D-ARABINONATE DEHYDRATASE"/>
    <property type="match status" value="1"/>
</dbReference>
<dbReference type="Pfam" id="PF01557">
    <property type="entry name" value="FAA_hydrolase"/>
    <property type="match status" value="1"/>
</dbReference>
<dbReference type="InterPro" id="IPR036663">
    <property type="entry name" value="Fumarylacetoacetase_C_sf"/>
</dbReference>
<proteinExistence type="inferred from homology"/>
<organism evidence="4 5">
    <name type="scientific">Paraburkholderia youngii</name>
    <dbReference type="NCBI Taxonomy" id="2782701"/>
    <lineage>
        <taxon>Bacteria</taxon>
        <taxon>Pseudomonadati</taxon>
        <taxon>Pseudomonadota</taxon>
        <taxon>Betaproteobacteria</taxon>
        <taxon>Burkholderiales</taxon>
        <taxon>Burkholderiaceae</taxon>
        <taxon>Paraburkholderia</taxon>
    </lineage>
</organism>